<dbReference type="CDD" id="cd04056">
    <property type="entry name" value="Peptidases_S53"/>
    <property type="match status" value="1"/>
</dbReference>
<dbReference type="RefSeq" id="XP_016215576.1">
    <property type="nucleotide sequence ID" value="XM_016356783.1"/>
</dbReference>
<dbReference type="GO" id="GO:0046872">
    <property type="term" value="F:metal ion binding"/>
    <property type="evidence" value="ECO:0007669"/>
    <property type="project" value="UniProtKB-UniRule"/>
</dbReference>
<dbReference type="InterPro" id="IPR050819">
    <property type="entry name" value="Tripeptidyl-peptidase_I"/>
</dbReference>
<feature type="binding site" evidence="15">
    <location>
        <position position="616"/>
    </location>
    <ligand>
        <name>Ca(2+)</name>
        <dbReference type="ChEBI" id="CHEBI:29108"/>
    </ligand>
</feature>
<dbReference type="PANTHER" id="PTHR14218:SF39">
    <property type="entry name" value="PEPTIDASE S53 DOMAIN-CONTAINING PROTEIN"/>
    <property type="match status" value="1"/>
</dbReference>
<dbReference type="Pfam" id="PF00082">
    <property type="entry name" value="Peptidase_S8"/>
    <property type="match status" value="1"/>
</dbReference>
<protein>
    <recommendedName>
        <fullName evidence="4">tripeptidyl-peptidase II</fullName>
        <ecNumber evidence="4">3.4.14.10</ecNumber>
    </recommendedName>
</protein>
<evidence type="ECO:0000256" key="2">
    <source>
        <dbReference type="ARBA" id="ARBA00002451"/>
    </source>
</evidence>
<comment type="catalytic activity">
    <reaction evidence="1">
        <text>Release of an N-terminal tripeptide from a polypeptide.</text>
        <dbReference type="EC" id="3.4.14.10"/>
    </reaction>
</comment>
<dbReference type="EMBL" id="KN847537">
    <property type="protein sequence ID" value="KIW05707.1"/>
    <property type="molecule type" value="Genomic_DNA"/>
</dbReference>
<evidence type="ECO:0000256" key="15">
    <source>
        <dbReference type="PROSITE-ProRule" id="PRU01032"/>
    </source>
</evidence>
<evidence type="ECO:0000256" key="9">
    <source>
        <dbReference type="ARBA" id="ARBA00022801"/>
    </source>
</evidence>
<dbReference type="VEuPathDB" id="FungiDB:PV09_03567"/>
<evidence type="ECO:0000256" key="12">
    <source>
        <dbReference type="ARBA" id="ARBA00023026"/>
    </source>
</evidence>
<evidence type="ECO:0000256" key="5">
    <source>
        <dbReference type="ARBA" id="ARBA00022525"/>
    </source>
</evidence>
<evidence type="ECO:0000259" key="17">
    <source>
        <dbReference type="PROSITE" id="PS51695"/>
    </source>
</evidence>
<dbReference type="InterPro" id="IPR000209">
    <property type="entry name" value="Peptidase_S8/S53_dom"/>
</dbReference>
<keyword evidence="13" id="KW-0865">Zymogen</keyword>
<feature type="chain" id="PRO_5002237328" description="tripeptidyl-peptidase II" evidence="16">
    <location>
        <begin position="19"/>
        <end position="657"/>
    </location>
</feature>
<keyword evidence="19" id="KW-1185">Reference proteome</keyword>
<dbReference type="OrthoDB" id="409122at2759"/>
<reference evidence="18 19" key="1">
    <citation type="submission" date="2015-01" db="EMBL/GenBank/DDBJ databases">
        <title>The Genome Sequence of Ochroconis gallopava CBS43764.</title>
        <authorList>
            <consortium name="The Broad Institute Genomics Platform"/>
            <person name="Cuomo C."/>
            <person name="de Hoog S."/>
            <person name="Gorbushina A."/>
            <person name="Stielow B."/>
            <person name="Teixiera M."/>
            <person name="Abouelleil A."/>
            <person name="Chapman S.B."/>
            <person name="Priest M."/>
            <person name="Young S.K."/>
            <person name="Wortman J."/>
            <person name="Nusbaum C."/>
            <person name="Birren B."/>
        </authorList>
    </citation>
    <scope>NUCLEOTIDE SEQUENCE [LARGE SCALE GENOMIC DNA]</scope>
    <source>
        <strain evidence="18 19">CBS 43764</strain>
    </source>
</reference>
<sequence>MIASPLLLFLVALGDALAVNSTARSAYSLKERHHVPPGWRNVGDAPRDAKIALRVALRQRNWTELEKELLEGLIDASTVSDPHNQKYGQHLSGAQVRDFIRPTDETSDLVHEWLAEHGHVASLQYSPAKDWITLTLPVFEAERLLDTRYSVFRHIDGSELIRAPQWSLPAHLHDHVDTIQPTTSFFRFQRQAVQWLQSPVMPAAEFDIKPQSAIAATGLSVSAIEKVCNASNITPECLSTLYGTIDYTPKGGGKSKIGYCNYLEETTIATDLAMFVDTYKPQAKGTSIDIRIVNNGENQQVLDAAKLNATADVEGNLDGQTIVGQVYPIPVVAYNTGGRPPVTTPYIPAPGKNVTNEPYLEWLDYMQGLADGDLPTTISTSYGDDEQSVPPSYASKVCQSFAQLGSRGVTLLFSSGDSGVGNRSPTSDRCEIYPDPEVAANAVPNFMPAFPASCPYVTTVGATKGLGSSNFSTEVAAGYPANISNYASGGGFSNYFSRPAWQDSVVSAYMKGLTSNEVDPAMYNHSGRAYPDLAANGQHYSIVYDQKFIRVDGTSASSPMMASVIALLNDDLLANGKPPLGFMNPWLYSIGKDGFTDIISGSAKGCGVEGFPAKPGWDAVTGFGTPNFVKLRELVGTQARQASSLADAGFIDKDARS</sequence>
<dbReference type="Gene3D" id="3.40.50.200">
    <property type="entry name" value="Peptidase S8/S53 domain"/>
    <property type="match status" value="1"/>
</dbReference>
<feature type="domain" description="Peptidase S53" evidence="17">
    <location>
        <begin position="232"/>
        <end position="638"/>
    </location>
</feature>
<dbReference type="PROSITE" id="PS51695">
    <property type="entry name" value="SEDOLISIN"/>
    <property type="match status" value="1"/>
</dbReference>
<feature type="signal peptide" evidence="16">
    <location>
        <begin position="1"/>
        <end position="18"/>
    </location>
</feature>
<keyword evidence="7 15" id="KW-0479">Metal-binding</keyword>
<comment type="function">
    <text evidence="2">Secreted tripeptidyl-peptidase which degrades proteins at acidic pHs and is involved in virulence.</text>
</comment>
<evidence type="ECO:0000256" key="11">
    <source>
        <dbReference type="ARBA" id="ARBA00022837"/>
    </source>
</evidence>
<evidence type="ECO:0000313" key="19">
    <source>
        <dbReference type="Proteomes" id="UP000053259"/>
    </source>
</evidence>
<feature type="active site" description="Charge relay system" evidence="15">
    <location>
        <position position="555"/>
    </location>
</feature>
<dbReference type="CDD" id="cd11377">
    <property type="entry name" value="Pro-peptidase_S53"/>
    <property type="match status" value="1"/>
</dbReference>
<evidence type="ECO:0000256" key="14">
    <source>
        <dbReference type="ARBA" id="ARBA00023180"/>
    </source>
</evidence>
<keyword evidence="6 15" id="KW-0645">Protease</keyword>
<dbReference type="Proteomes" id="UP000053259">
    <property type="component" value="Unassembled WGS sequence"/>
</dbReference>
<evidence type="ECO:0000256" key="10">
    <source>
        <dbReference type="ARBA" id="ARBA00022825"/>
    </source>
</evidence>
<evidence type="ECO:0000256" key="3">
    <source>
        <dbReference type="ARBA" id="ARBA00004239"/>
    </source>
</evidence>
<keyword evidence="14" id="KW-0325">Glycoprotein</keyword>
<evidence type="ECO:0000256" key="8">
    <source>
        <dbReference type="ARBA" id="ARBA00022729"/>
    </source>
</evidence>
<dbReference type="InParanoid" id="A0A0D1YYC2"/>
<dbReference type="FunFam" id="3.40.50.200:FF:000015">
    <property type="entry name" value="Tripeptidyl peptidase A"/>
    <property type="match status" value="1"/>
</dbReference>
<dbReference type="GeneID" id="27311540"/>
<keyword evidence="12" id="KW-0843">Virulence</keyword>
<dbReference type="EC" id="3.4.14.10" evidence="4"/>
<feature type="binding site" evidence="15">
    <location>
        <position position="618"/>
    </location>
    <ligand>
        <name>Ca(2+)</name>
        <dbReference type="ChEBI" id="CHEBI:29108"/>
    </ligand>
</feature>
<dbReference type="HOGENOM" id="CLU_013783_3_0_1"/>
<dbReference type="SUPFAM" id="SSF52743">
    <property type="entry name" value="Subtilisin-like"/>
    <property type="match status" value="1"/>
</dbReference>
<name>A0A0D1YYC2_9PEZI</name>
<evidence type="ECO:0000313" key="18">
    <source>
        <dbReference type="EMBL" id="KIW05707.1"/>
    </source>
</evidence>
<dbReference type="GO" id="GO:0008240">
    <property type="term" value="F:tripeptidyl-peptidase activity"/>
    <property type="evidence" value="ECO:0007669"/>
    <property type="project" value="UniProtKB-EC"/>
</dbReference>
<dbReference type="GO" id="GO:0006508">
    <property type="term" value="P:proteolysis"/>
    <property type="evidence" value="ECO:0007669"/>
    <property type="project" value="UniProtKB-KW"/>
</dbReference>
<feature type="active site" description="Charge relay system" evidence="15">
    <location>
        <position position="318"/>
    </location>
</feature>
<dbReference type="Pfam" id="PF09286">
    <property type="entry name" value="Pro-kuma_activ"/>
    <property type="match status" value="1"/>
</dbReference>
<evidence type="ECO:0000256" key="7">
    <source>
        <dbReference type="ARBA" id="ARBA00022723"/>
    </source>
</evidence>
<evidence type="ECO:0000256" key="13">
    <source>
        <dbReference type="ARBA" id="ARBA00023145"/>
    </source>
</evidence>
<comment type="subcellular location">
    <subcellularLocation>
        <location evidence="3">Secreted</location>
        <location evidence="3">Extracellular space</location>
    </subcellularLocation>
</comment>
<dbReference type="PANTHER" id="PTHR14218">
    <property type="entry name" value="PROTEASE S8 TRIPEPTIDYL PEPTIDASE I CLN2"/>
    <property type="match status" value="1"/>
</dbReference>
<comment type="cofactor">
    <cofactor evidence="15">
        <name>Ca(2+)</name>
        <dbReference type="ChEBI" id="CHEBI:29108"/>
    </cofactor>
    <text evidence="15">Binds 1 Ca(2+) ion per subunit.</text>
</comment>
<feature type="active site" description="Charge relay system" evidence="15">
    <location>
        <position position="314"/>
    </location>
</feature>
<dbReference type="GO" id="GO:0004252">
    <property type="term" value="F:serine-type endopeptidase activity"/>
    <property type="evidence" value="ECO:0007669"/>
    <property type="project" value="UniProtKB-UniRule"/>
</dbReference>
<evidence type="ECO:0000256" key="16">
    <source>
        <dbReference type="SAM" id="SignalP"/>
    </source>
</evidence>
<keyword evidence="10 15" id="KW-0720">Serine protease</keyword>
<feature type="binding site" evidence="15">
    <location>
        <position position="597"/>
    </location>
    <ligand>
        <name>Ca(2+)</name>
        <dbReference type="ChEBI" id="CHEBI:29108"/>
    </ligand>
</feature>
<keyword evidence="11 15" id="KW-0106">Calcium</keyword>
<evidence type="ECO:0000256" key="1">
    <source>
        <dbReference type="ARBA" id="ARBA00001910"/>
    </source>
</evidence>
<organism evidence="18 19">
    <name type="scientific">Verruconis gallopava</name>
    <dbReference type="NCBI Taxonomy" id="253628"/>
    <lineage>
        <taxon>Eukaryota</taxon>
        <taxon>Fungi</taxon>
        <taxon>Dikarya</taxon>
        <taxon>Ascomycota</taxon>
        <taxon>Pezizomycotina</taxon>
        <taxon>Dothideomycetes</taxon>
        <taxon>Pleosporomycetidae</taxon>
        <taxon>Venturiales</taxon>
        <taxon>Sympoventuriaceae</taxon>
        <taxon>Verruconis</taxon>
    </lineage>
</organism>
<evidence type="ECO:0000256" key="4">
    <source>
        <dbReference type="ARBA" id="ARBA00012462"/>
    </source>
</evidence>
<proteinExistence type="predicted"/>
<dbReference type="AlphaFoldDB" id="A0A0D1YYC2"/>
<dbReference type="SUPFAM" id="SSF54897">
    <property type="entry name" value="Protease propeptides/inhibitors"/>
    <property type="match status" value="1"/>
</dbReference>
<dbReference type="MEROPS" id="S53.010"/>
<dbReference type="SMART" id="SM00944">
    <property type="entry name" value="Pro-kuma_activ"/>
    <property type="match status" value="1"/>
</dbReference>
<dbReference type="InterPro" id="IPR030400">
    <property type="entry name" value="Sedolisin_dom"/>
</dbReference>
<keyword evidence="9 15" id="KW-0378">Hydrolase</keyword>
<keyword evidence="8 16" id="KW-0732">Signal</keyword>
<gene>
    <name evidence="18" type="ORF">PV09_03567</name>
</gene>
<evidence type="ECO:0000256" key="6">
    <source>
        <dbReference type="ARBA" id="ARBA00022670"/>
    </source>
</evidence>
<keyword evidence="5" id="KW-0964">Secreted</keyword>
<dbReference type="GO" id="GO:0005576">
    <property type="term" value="C:extracellular region"/>
    <property type="evidence" value="ECO:0007669"/>
    <property type="project" value="UniProtKB-SubCell"/>
</dbReference>
<feature type="binding site" evidence="15">
    <location>
        <position position="598"/>
    </location>
    <ligand>
        <name>Ca(2+)</name>
        <dbReference type="ChEBI" id="CHEBI:29108"/>
    </ligand>
</feature>
<dbReference type="STRING" id="253628.A0A0D1YYC2"/>
<accession>A0A0D1YYC2</accession>
<dbReference type="InterPro" id="IPR036852">
    <property type="entry name" value="Peptidase_S8/S53_dom_sf"/>
</dbReference>
<dbReference type="InterPro" id="IPR015366">
    <property type="entry name" value="S53_propep"/>
</dbReference>